<organism evidence="1 2">
    <name type="scientific">Avena sativa</name>
    <name type="common">Oat</name>
    <dbReference type="NCBI Taxonomy" id="4498"/>
    <lineage>
        <taxon>Eukaryota</taxon>
        <taxon>Viridiplantae</taxon>
        <taxon>Streptophyta</taxon>
        <taxon>Embryophyta</taxon>
        <taxon>Tracheophyta</taxon>
        <taxon>Spermatophyta</taxon>
        <taxon>Magnoliopsida</taxon>
        <taxon>Liliopsida</taxon>
        <taxon>Poales</taxon>
        <taxon>Poaceae</taxon>
        <taxon>BOP clade</taxon>
        <taxon>Pooideae</taxon>
        <taxon>Poodae</taxon>
        <taxon>Poeae</taxon>
        <taxon>Poeae Chloroplast Group 1 (Aveneae type)</taxon>
        <taxon>Aveninae</taxon>
        <taxon>Avena</taxon>
    </lineage>
</organism>
<evidence type="ECO:0000313" key="1">
    <source>
        <dbReference type="EnsemblPlants" id="AVESA.00010b.r2.6DG1154670.1.CDS"/>
    </source>
</evidence>
<reference evidence="1" key="2">
    <citation type="submission" date="2025-09" db="UniProtKB">
        <authorList>
            <consortium name="EnsemblPlants"/>
        </authorList>
    </citation>
    <scope>IDENTIFICATION</scope>
</reference>
<dbReference type="Proteomes" id="UP001732700">
    <property type="component" value="Chromosome 6D"/>
</dbReference>
<dbReference type="EnsemblPlants" id="AVESA.00010b.r2.6DG1154670.1">
    <property type="protein sequence ID" value="AVESA.00010b.r2.6DG1154670.1.CDS"/>
    <property type="gene ID" value="AVESA.00010b.r2.6DG1154670"/>
</dbReference>
<protein>
    <submittedName>
        <fullName evidence="1">Uncharacterized protein</fullName>
    </submittedName>
</protein>
<reference evidence="1" key="1">
    <citation type="submission" date="2021-05" db="EMBL/GenBank/DDBJ databases">
        <authorList>
            <person name="Scholz U."/>
            <person name="Mascher M."/>
            <person name="Fiebig A."/>
        </authorList>
    </citation>
    <scope>NUCLEOTIDE SEQUENCE [LARGE SCALE GENOMIC DNA]</scope>
</reference>
<keyword evidence="2" id="KW-1185">Reference proteome</keyword>
<evidence type="ECO:0000313" key="2">
    <source>
        <dbReference type="Proteomes" id="UP001732700"/>
    </source>
</evidence>
<accession>A0ACD5ZFH3</accession>
<sequence>MAKLNKLRQAYFKSAKLARDAEAEAILLTEIFRVQGKEVLPRDAYEIDDHTVKMPGTEFMEKISVLLEYYIRTRLNTHPRWKDIKVILSDANVPGEAEHKIMSFIRAQRSMENYNPNTCHCVYGHDADLIMLALASHEVHISILREVDNPYRRIPARHYQFVDMWVLREYLELEMKTPDCKQDTERLIDDFCKQDTERLIDDFIFICFFMGNDFIPRIPSLEIYEVCMCVCLTCFVAIVSLIYVQCHSLELIFSLKCTEQPSTKWGAILSTQTKYLENFRLLFSSMIIH</sequence>
<name>A0ACD5ZFH3_AVESA</name>
<proteinExistence type="predicted"/>